<comment type="caution">
    <text evidence="6">The sequence shown here is derived from an EMBL/GenBank/DDBJ whole genome shotgun (WGS) entry which is preliminary data.</text>
</comment>
<dbReference type="InterPro" id="IPR018791">
    <property type="entry name" value="UV_resistance/autophagy_Atg14"/>
</dbReference>
<dbReference type="GO" id="GO:0035493">
    <property type="term" value="P:SNARE complex assembly"/>
    <property type="evidence" value="ECO:0007669"/>
    <property type="project" value="TreeGrafter"/>
</dbReference>
<sequence>MDCDICNRSHDTKRLPFLCAVDARNQIYEGRMKNLHLLIENEGLQKQISDLLADTTAPTKDRKDSLQAQQRIAEDRTTQILAAADKLRNDIKAAREEIKAKKAALSRRRSDIAAVSNGLMERRVKQQKDIERASSMSKYRWSQTAEDMSRTRSFLCMEAARLCGLKRVNKGSPNQFEYHLGGLPVVDLTSMNSLSPETISTSLGHVSHILMLTSHYLALRLPAAITLPHRDYPRPTIFTLSSSYKHGDMSFPSQTGTATPSSDTRNPESQHVPRPRPLFIDKPLPQLAKEDPAAFSYFIEGVTLLAYDIAWACSTQGVSIGDKTYFEDICNMGRNLHNLLIDQETNSGNIFPVPSTPKGVNTDAEDSNIRNNWMGRFSHGTTFYFLGSADGTEFAKNFKLPGPMKLADRLKKKLVSEAPAPDWEVLEDDAWKVEDGPEIESNATQDKSTEGKNSPHRGSSGWMKVKNR</sequence>
<dbReference type="GO" id="GO:0032991">
    <property type="term" value="C:protein-containing complex"/>
    <property type="evidence" value="ECO:0007669"/>
    <property type="project" value="UniProtKB-ARBA"/>
</dbReference>
<feature type="region of interest" description="Disordered" evidence="5">
    <location>
        <begin position="426"/>
        <end position="468"/>
    </location>
</feature>
<evidence type="ECO:0000256" key="4">
    <source>
        <dbReference type="SAM" id="Coils"/>
    </source>
</evidence>
<dbReference type="Pfam" id="PF10186">
    <property type="entry name" value="ATG14"/>
    <property type="match status" value="1"/>
</dbReference>
<dbReference type="GO" id="GO:0005768">
    <property type="term" value="C:endosome"/>
    <property type="evidence" value="ECO:0007669"/>
    <property type="project" value="TreeGrafter"/>
</dbReference>
<dbReference type="AlphaFoldDB" id="A0A9P5HAX1"/>
<keyword evidence="7" id="KW-1185">Reference proteome</keyword>
<evidence type="ECO:0000313" key="7">
    <source>
        <dbReference type="Proteomes" id="UP000722485"/>
    </source>
</evidence>
<name>A0A9P5HAX1_9HYPO</name>
<gene>
    <name evidence="6" type="ORF">G7Z17_g6477</name>
</gene>
<comment type="similarity">
    <text evidence="1">Belongs to the ATG14 family.</text>
</comment>
<feature type="compositionally biased region" description="Polar residues" evidence="5">
    <location>
        <begin position="251"/>
        <end position="269"/>
    </location>
</feature>
<evidence type="ECO:0000256" key="2">
    <source>
        <dbReference type="ARBA" id="ARBA00013807"/>
    </source>
</evidence>
<keyword evidence="3 4" id="KW-0175">Coiled coil</keyword>
<dbReference type="EMBL" id="JAANBB010000125">
    <property type="protein sequence ID" value="KAF7549292.1"/>
    <property type="molecule type" value="Genomic_DNA"/>
</dbReference>
<feature type="region of interest" description="Disordered" evidence="5">
    <location>
        <begin position="249"/>
        <end position="280"/>
    </location>
</feature>
<evidence type="ECO:0000256" key="1">
    <source>
        <dbReference type="ARBA" id="ARBA00009574"/>
    </source>
</evidence>
<dbReference type="PANTHER" id="PTHR15157">
    <property type="entry name" value="UV RADIATION RESISTANCE-ASSOCIATED GENE PROTEIN"/>
    <property type="match status" value="1"/>
</dbReference>
<accession>A0A9P5HAX1</accession>
<protein>
    <recommendedName>
        <fullName evidence="2">Autophagy-related protein 14</fullName>
    </recommendedName>
</protein>
<proteinExistence type="inferred from homology"/>
<reference evidence="6" key="1">
    <citation type="submission" date="2020-03" db="EMBL/GenBank/DDBJ databases">
        <title>Draft Genome Sequence of Cylindrodendrum hubeiense.</title>
        <authorList>
            <person name="Buettner E."/>
            <person name="Kellner H."/>
        </authorList>
    </citation>
    <scope>NUCLEOTIDE SEQUENCE</scope>
    <source>
        <strain evidence="6">IHI 201604</strain>
    </source>
</reference>
<dbReference type="OrthoDB" id="16772at2759"/>
<feature type="coiled-coil region" evidence="4">
    <location>
        <begin position="77"/>
        <end position="108"/>
    </location>
</feature>
<dbReference type="GO" id="GO:0000323">
    <property type="term" value="C:lytic vacuole"/>
    <property type="evidence" value="ECO:0007669"/>
    <property type="project" value="TreeGrafter"/>
</dbReference>
<organism evidence="6 7">
    <name type="scientific">Cylindrodendrum hubeiense</name>
    <dbReference type="NCBI Taxonomy" id="595255"/>
    <lineage>
        <taxon>Eukaryota</taxon>
        <taxon>Fungi</taxon>
        <taxon>Dikarya</taxon>
        <taxon>Ascomycota</taxon>
        <taxon>Pezizomycotina</taxon>
        <taxon>Sordariomycetes</taxon>
        <taxon>Hypocreomycetidae</taxon>
        <taxon>Hypocreales</taxon>
        <taxon>Nectriaceae</taxon>
        <taxon>Cylindrodendrum</taxon>
    </lineage>
</organism>
<evidence type="ECO:0000256" key="5">
    <source>
        <dbReference type="SAM" id="MobiDB-lite"/>
    </source>
</evidence>
<evidence type="ECO:0000313" key="6">
    <source>
        <dbReference type="EMBL" id="KAF7549292.1"/>
    </source>
</evidence>
<evidence type="ECO:0000256" key="3">
    <source>
        <dbReference type="ARBA" id="ARBA00023054"/>
    </source>
</evidence>
<dbReference type="GO" id="GO:0000149">
    <property type="term" value="F:SNARE binding"/>
    <property type="evidence" value="ECO:0007669"/>
    <property type="project" value="TreeGrafter"/>
</dbReference>
<dbReference type="PANTHER" id="PTHR15157:SF13">
    <property type="entry name" value="AUTOPHAGY-RELATED PROTEIN 14"/>
    <property type="match status" value="1"/>
</dbReference>
<dbReference type="Proteomes" id="UP000722485">
    <property type="component" value="Unassembled WGS sequence"/>
</dbReference>